<keyword evidence="5" id="KW-0238">DNA-binding</keyword>
<evidence type="ECO:0000256" key="6">
    <source>
        <dbReference type="ARBA" id="ARBA00023163"/>
    </source>
</evidence>
<accession>A0A7G9WF35</accession>
<name>A0A7G9WF35_9FIRM</name>
<dbReference type="Gene3D" id="3.30.1490.190">
    <property type="match status" value="1"/>
</dbReference>
<evidence type="ECO:0000256" key="7">
    <source>
        <dbReference type="PIRSR" id="PIRSR602481-1"/>
    </source>
</evidence>
<keyword evidence="6" id="KW-0804">Transcription</keyword>
<dbReference type="SUPFAM" id="SSF46785">
    <property type="entry name" value="Winged helix' DNA-binding domain"/>
    <property type="match status" value="1"/>
</dbReference>
<keyword evidence="3 7" id="KW-0862">Zinc</keyword>
<evidence type="ECO:0000256" key="3">
    <source>
        <dbReference type="ARBA" id="ARBA00022833"/>
    </source>
</evidence>
<dbReference type="RefSeq" id="WP_212506365.1">
    <property type="nucleotide sequence ID" value="NZ_CP060696.1"/>
</dbReference>
<dbReference type="Gene3D" id="1.10.10.10">
    <property type="entry name" value="Winged helix-like DNA-binding domain superfamily/Winged helix DNA-binding domain"/>
    <property type="match status" value="1"/>
</dbReference>
<comment type="similarity">
    <text evidence="1">Belongs to the Fur family.</text>
</comment>
<keyword evidence="4" id="KW-0805">Transcription regulation</keyword>
<organism evidence="8 9">
    <name type="scientific">Caproicibacterium amylolyticum</name>
    <dbReference type="NCBI Taxonomy" id="2766537"/>
    <lineage>
        <taxon>Bacteria</taxon>
        <taxon>Bacillati</taxon>
        <taxon>Bacillota</taxon>
        <taxon>Clostridia</taxon>
        <taxon>Eubacteriales</taxon>
        <taxon>Oscillospiraceae</taxon>
        <taxon>Caproicibacterium</taxon>
    </lineage>
</organism>
<dbReference type="GO" id="GO:0045892">
    <property type="term" value="P:negative regulation of DNA-templated transcription"/>
    <property type="evidence" value="ECO:0007669"/>
    <property type="project" value="TreeGrafter"/>
</dbReference>
<dbReference type="Pfam" id="PF01475">
    <property type="entry name" value="FUR"/>
    <property type="match status" value="1"/>
</dbReference>
<proteinExistence type="inferred from homology"/>
<feature type="binding site" evidence="7">
    <location>
        <position position="134"/>
    </location>
    <ligand>
        <name>Zn(2+)</name>
        <dbReference type="ChEBI" id="CHEBI:29105"/>
    </ligand>
</feature>
<dbReference type="InterPro" id="IPR002481">
    <property type="entry name" value="FUR"/>
</dbReference>
<dbReference type="InterPro" id="IPR036390">
    <property type="entry name" value="WH_DNA-bd_sf"/>
</dbReference>
<keyword evidence="7" id="KW-0479">Metal-binding</keyword>
<evidence type="ECO:0000256" key="4">
    <source>
        <dbReference type="ARBA" id="ARBA00023015"/>
    </source>
</evidence>
<dbReference type="GO" id="GO:1900376">
    <property type="term" value="P:regulation of secondary metabolite biosynthetic process"/>
    <property type="evidence" value="ECO:0007669"/>
    <property type="project" value="TreeGrafter"/>
</dbReference>
<comment type="cofactor">
    <cofactor evidence="7">
        <name>Zn(2+)</name>
        <dbReference type="ChEBI" id="CHEBI:29105"/>
    </cofactor>
    <text evidence="7">Binds 1 zinc ion per subunit.</text>
</comment>
<dbReference type="GO" id="GO:0000976">
    <property type="term" value="F:transcription cis-regulatory region binding"/>
    <property type="evidence" value="ECO:0007669"/>
    <property type="project" value="TreeGrafter"/>
</dbReference>
<protein>
    <submittedName>
        <fullName evidence="8">Transcriptional repressor</fullName>
    </submittedName>
</protein>
<dbReference type="GO" id="GO:0003700">
    <property type="term" value="F:DNA-binding transcription factor activity"/>
    <property type="evidence" value="ECO:0007669"/>
    <property type="project" value="InterPro"/>
</dbReference>
<keyword evidence="9" id="KW-1185">Reference proteome</keyword>
<evidence type="ECO:0000256" key="2">
    <source>
        <dbReference type="ARBA" id="ARBA00022491"/>
    </source>
</evidence>
<dbReference type="EMBL" id="CP060696">
    <property type="protein sequence ID" value="QNO17297.1"/>
    <property type="molecule type" value="Genomic_DNA"/>
</dbReference>
<dbReference type="PANTHER" id="PTHR33202">
    <property type="entry name" value="ZINC UPTAKE REGULATION PROTEIN"/>
    <property type="match status" value="1"/>
</dbReference>
<dbReference type="InterPro" id="IPR043135">
    <property type="entry name" value="Fur_C"/>
</dbReference>
<evidence type="ECO:0000256" key="1">
    <source>
        <dbReference type="ARBA" id="ARBA00007957"/>
    </source>
</evidence>
<dbReference type="KEGG" id="caml:H6X83_10105"/>
<feature type="binding site" evidence="7">
    <location>
        <position position="94"/>
    </location>
    <ligand>
        <name>Zn(2+)</name>
        <dbReference type="ChEBI" id="CHEBI:29105"/>
    </ligand>
</feature>
<dbReference type="GO" id="GO:0008270">
    <property type="term" value="F:zinc ion binding"/>
    <property type="evidence" value="ECO:0007669"/>
    <property type="project" value="TreeGrafter"/>
</dbReference>
<feature type="binding site" evidence="7">
    <location>
        <position position="131"/>
    </location>
    <ligand>
        <name>Zn(2+)</name>
        <dbReference type="ChEBI" id="CHEBI:29105"/>
    </ligand>
</feature>
<keyword evidence="2" id="KW-0678">Repressor</keyword>
<reference evidence="8 9" key="1">
    <citation type="submission" date="2020-08" db="EMBL/GenBank/DDBJ databases">
        <authorList>
            <person name="Ren C."/>
            <person name="Gu Y."/>
            <person name="Xu Y."/>
        </authorList>
    </citation>
    <scope>NUCLEOTIDE SEQUENCE [LARGE SCALE GENOMIC DNA]</scope>
    <source>
        <strain evidence="8 9">LBM18003</strain>
    </source>
</reference>
<dbReference type="PANTHER" id="PTHR33202:SF7">
    <property type="entry name" value="FERRIC UPTAKE REGULATION PROTEIN"/>
    <property type="match status" value="1"/>
</dbReference>
<dbReference type="AlphaFoldDB" id="A0A7G9WF35"/>
<evidence type="ECO:0000313" key="8">
    <source>
        <dbReference type="EMBL" id="QNO17297.1"/>
    </source>
</evidence>
<dbReference type="InterPro" id="IPR036388">
    <property type="entry name" value="WH-like_DNA-bd_sf"/>
</dbReference>
<evidence type="ECO:0000313" key="9">
    <source>
        <dbReference type="Proteomes" id="UP000516046"/>
    </source>
</evidence>
<feature type="binding site" evidence="7">
    <location>
        <position position="91"/>
    </location>
    <ligand>
        <name>Zn(2+)</name>
        <dbReference type="ChEBI" id="CHEBI:29105"/>
    </ligand>
</feature>
<gene>
    <name evidence="8" type="ORF">H6X83_10105</name>
</gene>
<evidence type="ECO:0000256" key="5">
    <source>
        <dbReference type="ARBA" id="ARBA00023125"/>
    </source>
</evidence>
<sequence length="141" mass="16194">MQRKSSYNTKARQEISDFLQQNGTTAVSAADICQHLKSIGNSVNPTTVYRYLDRLCEEKTIIKYIAEKGEKALYQYSGQEKQCSEHLHLKCTQCGRIIHLDCGFMREFQAHLREHHGFELQCEGSVLYGLCSDCRKKQNAN</sequence>
<dbReference type="Proteomes" id="UP000516046">
    <property type="component" value="Chromosome"/>
</dbReference>